<accession>A0A833ZMD7</accession>
<feature type="compositionally biased region" description="Low complexity" evidence="1">
    <location>
        <begin position="215"/>
        <end position="226"/>
    </location>
</feature>
<dbReference type="Proteomes" id="UP000664940">
    <property type="component" value="Unassembled WGS sequence"/>
</dbReference>
<evidence type="ECO:0000256" key="1">
    <source>
        <dbReference type="SAM" id="MobiDB-lite"/>
    </source>
</evidence>
<comment type="caution">
    <text evidence="2">The sequence shown here is derived from an EMBL/GenBank/DDBJ whole genome shotgun (WGS) entry which is preliminary data.</text>
</comment>
<protein>
    <submittedName>
        <fullName evidence="2">G protein subunit gamma 7</fullName>
    </submittedName>
</protein>
<reference evidence="2 3" key="1">
    <citation type="journal article" date="2020" name="Nature">
        <title>Six reference-quality genomes reveal evolution of bat adaptations.</title>
        <authorList>
            <person name="Jebb D."/>
            <person name="Huang Z."/>
            <person name="Pippel M."/>
            <person name="Hughes G.M."/>
            <person name="Lavrichenko K."/>
            <person name="Devanna P."/>
            <person name="Winkler S."/>
            <person name="Jermiin L.S."/>
            <person name="Skirmuntt E.C."/>
            <person name="Katzourakis A."/>
            <person name="Burkitt-Gray L."/>
            <person name="Ray D.A."/>
            <person name="Sullivan K.A.M."/>
            <person name="Roscito J.G."/>
            <person name="Kirilenko B.M."/>
            <person name="Davalos L.M."/>
            <person name="Corthals A.P."/>
            <person name="Power M.L."/>
            <person name="Jones G."/>
            <person name="Ransome R.D."/>
            <person name="Dechmann D.K.N."/>
            <person name="Locatelli A.G."/>
            <person name="Puechmaille S.J."/>
            <person name="Fedrigo O."/>
            <person name="Jarvis E.D."/>
            <person name="Hiller M."/>
            <person name="Vernes S.C."/>
            <person name="Myers E.W."/>
            <person name="Teeling E.C."/>
        </authorList>
    </citation>
    <scope>NUCLEOTIDE SEQUENCE [LARGE SCALE GENOMIC DNA]</scope>
    <source>
        <strain evidence="2">Bat1K_MPI-CBG_1</strain>
    </source>
</reference>
<sequence length="235" mass="24768">MPSPFFFLDRILHWGGDISSLPADVSLFLPPSSGDTGGRARVTGTYTAWMLHVRTCFCQSAGAVAGHHGVALRTGLGQQDGSVLVLLSRGRPGDLFMPKDSGDGASPRCTPDHLDRMEQVGGATPAAAALRGCGQRTHLPWAHFPSLKGREEVCVQSSSCSCTDADTLLASSALVASPVFGGAFPQLPLWTTGPRADGRQCQPLTTSPRPGNWWSSSASKPGSSESRSPKPRRNS</sequence>
<gene>
    <name evidence="2" type="ORF">HJG60_005716</name>
</gene>
<evidence type="ECO:0000313" key="3">
    <source>
        <dbReference type="Proteomes" id="UP000664940"/>
    </source>
</evidence>
<proteinExistence type="predicted"/>
<dbReference type="EMBL" id="JABVXQ010000008">
    <property type="protein sequence ID" value="KAF6093995.1"/>
    <property type="molecule type" value="Genomic_DNA"/>
</dbReference>
<dbReference type="AlphaFoldDB" id="A0A833ZMD7"/>
<name>A0A833ZMD7_9CHIR</name>
<feature type="region of interest" description="Disordered" evidence="1">
    <location>
        <begin position="192"/>
        <end position="235"/>
    </location>
</feature>
<evidence type="ECO:0000313" key="2">
    <source>
        <dbReference type="EMBL" id="KAF6093995.1"/>
    </source>
</evidence>
<organism evidence="2 3">
    <name type="scientific">Phyllostomus discolor</name>
    <name type="common">pale spear-nosed bat</name>
    <dbReference type="NCBI Taxonomy" id="89673"/>
    <lineage>
        <taxon>Eukaryota</taxon>
        <taxon>Metazoa</taxon>
        <taxon>Chordata</taxon>
        <taxon>Craniata</taxon>
        <taxon>Vertebrata</taxon>
        <taxon>Euteleostomi</taxon>
        <taxon>Mammalia</taxon>
        <taxon>Eutheria</taxon>
        <taxon>Laurasiatheria</taxon>
        <taxon>Chiroptera</taxon>
        <taxon>Yangochiroptera</taxon>
        <taxon>Phyllostomidae</taxon>
        <taxon>Phyllostominae</taxon>
        <taxon>Phyllostomus</taxon>
    </lineage>
</organism>